<accession>A0A1Y2BRY8</accession>
<gene>
    <name evidence="1" type="ORF">LY90DRAFT_54056</name>
</gene>
<comment type="caution">
    <text evidence="1">The sequence shown here is derived from an EMBL/GenBank/DDBJ whole genome shotgun (WGS) entry which is preliminary data.</text>
</comment>
<dbReference type="OrthoDB" id="421051at2759"/>
<dbReference type="Proteomes" id="UP000193920">
    <property type="component" value="Unassembled WGS sequence"/>
</dbReference>
<protein>
    <submittedName>
        <fullName evidence="1">Uncharacterized protein</fullName>
    </submittedName>
</protein>
<dbReference type="AlphaFoldDB" id="A0A1Y2BRY8"/>
<proteinExistence type="predicted"/>
<evidence type="ECO:0000313" key="2">
    <source>
        <dbReference type="Proteomes" id="UP000193920"/>
    </source>
</evidence>
<keyword evidence="2" id="KW-1185">Reference proteome</keyword>
<organism evidence="1 2">
    <name type="scientific">Neocallimastix californiae</name>
    <dbReference type="NCBI Taxonomy" id="1754190"/>
    <lineage>
        <taxon>Eukaryota</taxon>
        <taxon>Fungi</taxon>
        <taxon>Fungi incertae sedis</taxon>
        <taxon>Chytridiomycota</taxon>
        <taxon>Chytridiomycota incertae sedis</taxon>
        <taxon>Neocallimastigomycetes</taxon>
        <taxon>Neocallimastigales</taxon>
        <taxon>Neocallimastigaceae</taxon>
        <taxon>Neocallimastix</taxon>
    </lineage>
</organism>
<dbReference type="STRING" id="1754190.A0A1Y2BRY8"/>
<reference evidence="1 2" key="1">
    <citation type="submission" date="2016-08" db="EMBL/GenBank/DDBJ databases">
        <title>A Parts List for Fungal Cellulosomes Revealed by Comparative Genomics.</title>
        <authorList>
            <consortium name="DOE Joint Genome Institute"/>
            <person name="Haitjema C.H."/>
            <person name="Gilmore S.P."/>
            <person name="Henske J.K."/>
            <person name="Solomon K.V."/>
            <person name="De Groot R."/>
            <person name="Kuo A."/>
            <person name="Mondo S.J."/>
            <person name="Salamov A.A."/>
            <person name="Labutti K."/>
            <person name="Zhao Z."/>
            <person name="Chiniquy J."/>
            <person name="Barry K."/>
            <person name="Brewer H.M."/>
            <person name="Purvine S.O."/>
            <person name="Wright A.T."/>
            <person name="Boxma B."/>
            <person name="Van Alen T."/>
            <person name="Hackstein J.H."/>
            <person name="Baker S.E."/>
            <person name="Grigoriev I.V."/>
            <person name="O'Malley M.A."/>
        </authorList>
    </citation>
    <scope>NUCLEOTIDE SEQUENCE [LARGE SCALE GENOMIC DNA]</scope>
    <source>
        <strain evidence="1 2">G1</strain>
    </source>
</reference>
<name>A0A1Y2BRY8_9FUNG</name>
<sequence length="108" mass="12881">MISKDEVLFRDKNNHSNDFITVVDGEVEVYIPRDNTVNGNKMVYNTKYNKTNKNNDIPNNNDNIIMEEEILSEYEEENNNHKIDDLKQEYDDINLIIDKDELESKYYQ</sequence>
<evidence type="ECO:0000313" key="1">
    <source>
        <dbReference type="EMBL" id="ORY37528.1"/>
    </source>
</evidence>
<dbReference type="EMBL" id="MCOG01000142">
    <property type="protein sequence ID" value="ORY37528.1"/>
    <property type="molecule type" value="Genomic_DNA"/>
</dbReference>